<evidence type="ECO:0000256" key="4">
    <source>
        <dbReference type="ARBA" id="ARBA00022679"/>
    </source>
</evidence>
<evidence type="ECO:0000256" key="6">
    <source>
        <dbReference type="ARBA" id="ARBA00022989"/>
    </source>
</evidence>
<protein>
    <submittedName>
        <fullName evidence="11">Sugar transferase</fullName>
    </submittedName>
</protein>
<feature type="transmembrane region" description="Helical" evidence="9">
    <location>
        <begin position="36"/>
        <end position="63"/>
    </location>
</feature>
<evidence type="ECO:0000256" key="9">
    <source>
        <dbReference type="SAM" id="Phobius"/>
    </source>
</evidence>
<keyword evidence="3" id="KW-1003">Cell membrane</keyword>
<evidence type="ECO:0000256" key="5">
    <source>
        <dbReference type="ARBA" id="ARBA00022692"/>
    </source>
</evidence>
<evidence type="ECO:0000256" key="1">
    <source>
        <dbReference type="ARBA" id="ARBA00004236"/>
    </source>
</evidence>
<keyword evidence="12" id="KW-1185">Reference proteome</keyword>
<keyword evidence="4 11" id="KW-0808">Transferase</keyword>
<evidence type="ECO:0000313" key="12">
    <source>
        <dbReference type="Proteomes" id="UP000475385"/>
    </source>
</evidence>
<accession>A0A6M1LW69</accession>
<dbReference type="Pfam" id="PF02397">
    <property type="entry name" value="Bac_transf"/>
    <property type="match status" value="1"/>
</dbReference>
<dbReference type="RefSeq" id="WP_164698126.1">
    <property type="nucleotide sequence ID" value="NZ_JAAIKB010000027.1"/>
</dbReference>
<dbReference type="EMBL" id="JAAIKB010000027">
    <property type="protein sequence ID" value="NGM24212.1"/>
    <property type="molecule type" value="Genomic_DNA"/>
</dbReference>
<dbReference type="AlphaFoldDB" id="A0A6M1LW69"/>
<evidence type="ECO:0000256" key="3">
    <source>
        <dbReference type="ARBA" id="ARBA00022475"/>
    </source>
</evidence>
<keyword evidence="5 9" id="KW-0812">Transmembrane</keyword>
<name>A0A6M1LW69_9PROT</name>
<gene>
    <name evidence="11" type="ORF">G3576_29755</name>
</gene>
<keyword evidence="7 9" id="KW-0472">Membrane</keyword>
<dbReference type="PANTHER" id="PTHR30576:SF4">
    <property type="entry name" value="UNDECAPRENYL-PHOSPHATE GALACTOSE PHOSPHOTRANSFERASE"/>
    <property type="match status" value="1"/>
</dbReference>
<keyword evidence="6 9" id="KW-1133">Transmembrane helix</keyword>
<evidence type="ECO:0000256" key="8">
    <source>
        <dbReference type="ARBA" id="ARBA00023169"/>
    </source>
</evidence>
<dbReference type="InterPro" id="IPR003362">
    <property type="entry name" value="Bact_transf"/>
</dbReference>
<proteinExistence type="inferred from homology"/>
<keyword evidence="8" id="KW-0270">Exopolysaccharide synthesis</keyword>
<dbReference type="GO" id="GO:0016780">
    <property type="term" value="F:phosphotransferase activity, for other substituted phosphate groups"/>
    <property type="evidence" value="ECO:0007669"/>
    <property type="project" value="TreeGrafter"/>
</dbReference>
<comment type="subcellular location">
    <subcellularLocation>
        <location evidence="1">Cell membrane</location>
    </subcellularLocation>
</comment>
<evidence type="ECO:0000256" key="2">
    <source>
        <dbReference type="ARBA" id="ARBA00006464"/>
    </source>
</evidence>
<evidence type="ECO:0000256" key="7">
    <source>
        <dbReference type="ARBA" id="ARBA00023136"/>
    </source>
</evidence>
<sequence length="233" mass="25749">MTREALAARWGAAPALVSVKAAQSASRRRALALKRALDLALVIPAGILALPFILLAAVAILLASPGPVFYAQSRRGLDGVAFRMWKLRTMRPDADAVLARLLRAQPALVAEWEGSSKLRHDPRIIPVVGHFLRRYSIDELPQLLNVLRGDMSMVGPRPLPDYHLARLRPGAVRRRCRMRPGITGQWQVSGRSTTDDATLERADALYVRHWSLGLDILILLRTIPVVLRGTGAW</sequence>
<evidence type="ECO:0000313" key="11">
    <source>
        <dbReference type="EMBL" id="NGM24212.1"/>
    </source>
</evidence>
<dbReference type="GO" id="GO:0000271">
    <property type="term" value="P:polysaccharide biosynthetic process"/>
    <property type="evidence" value="ECO:0007669"/>
    <property type="project" value="UniProtKB-KW"/>
</dbReference>
<dbReference type="Proteomes" id="UP000475385">
    <property type="component" value="Unassembled WGS sequence"/>
</dbReference>
<comment type="caution">
    <text evidence="11">The sequence shown here is derived from an EMBL/GenBank/DDBJ whole genome shotgun (WGS) entry which is preliminary data.</text>
</comment>
<dbReference type="PANTHER" id="PTHR30576">
    <property type="entry name" value="COLANIC BIOSYNTHESIS UDP-GLUCOSE LIPID CARRIER TRANSFERASE"/>
    <property type="match status" value="1"/>
</dbReference>
<evidence type="ECO:0000259" key="10">
    <source>
        <dbReference type="Pfam" id="PF02397"/>
    </source>
</evidence>
<organism evidence="11 12">
    <name type="scientific">Falsiroseomonas algicola</name>
    <dbReference type="NCBI Taxonomy" id="2716930"/>
    <lineage>
        <taxon>Bacteria</taxon>
        <taxon>Pseudomonadati</taxon>
        <taxon>Pseudomonadota</taxon>
        <taxon>Alphaproteobacteria</taxon>
        <taxon>Acetobacterales</taxon>
        <taxon>Roseomonadaceae</taxon>
        <taxon>Falsiroseomonas</taxon>
    </lineage>
</organism>
<dbReference type="GO" id="GO:0005886">
    <property type="term" value="C:plasma membrane"/>
    <property type="evidence" value="ECO:0007669"/>
    <property type="project" value="UniProtKB-SubCell"/>
</dbReference>
<reference evidence="11 12" key="1">
    <citation type="submission" date="2020-03" db="EMBL/GenBank/DDBJ databases">
        <title>Roseomonas stagni sp. nov., isolated from pond water in Japan.</title>
        <authorList>
            <person name="Furuhata K."/>
            <person name="Miyamoto H."/>
            <person name="Goto K."/>
        </authorList>
    </citation>
    <scope>NUCLEOTIDE SEQUENCE [LARGE SCALE GENOMIC DNA]</scope>
    <source>
        <strain evidence="11 12">PeD5</strain>
    </source>
</reference>
<feature type="domain" description="Bacterial sugar transferase" evidence="10">
    <location>
        <begin position="34"/>
        <end position="227"/>
    </location>
</feature>
<comment type="similarity">
    <text evidence="2">Belongs to the bacterial sugar transferase family.</text>
</comment>